<evidence type="ECO:0000313" key="3">
    <source>
        <dbReference type="Proteomes" id="UP000198412"/>
    </source>
</evidence>
<organism evidence="2 3">
    <name type="scientific">Lutibacter flavus</name>
    <dbReference type="NCBI Taxonomy" id="691689"/>
    <lineage>
        <taxon>Bacteria</taxon>
        <taxon>Pseudomonadati</taxon>
        <taxon>Bacteroidota</taxon>
        <taxon>Flavobacteriia</taxon>
        <taxon>Flavobacteriales</taxon>
        <taxon>Flavobacteriaceae</taxon>
        <taxon>Lutibacter</taxon>
    </lineage>
</organism>
<dbReference type="PANTHER" id="PTHR48101:SF1">
    <property type="entry name" value="METHYLMALONYL-COA MUTASE, LARGE SUBUNIT"/>
    <property type="match status" value="1"/>
</dbReference>
<dbReference type="RefSeq" id="WP_089379266.1">
    <property type="nucleotide sequence ID" value="NZ_FZNX01000005.1"/>
</dbReference>
<accession>A0A238Z2T3</accession>
<dbReference type="OrthoDB" id="9762378at2"/>
<protein>
    <submittedName>
        <fullName evidence="2">Heterodimeric methylmalonyl-CoA mutase small subunit</fullName>
    </submittedName>
</protein>
<name>A0A238Z2T3_9FLAO</name>
<gene>
    <name evidence="2" type="ORF">SAMN04488111_3009</name>
</gene>
<dbReference type="AlphaFoldDB" id="A0A238Z2T3"/>
<dbReference type="PANTHER" id="PTHR48101">
    <property type="entry name" value="METHYLMALONYL-COA MUTASE, MITOCHONDRIAL-RELATED"/>
    <property type="match status" value="1"/>
</dbReference>
<dbReference type="Gene3D" id="3.20.20.240">
    <property type="entry name" value="Methylmalonyl-CoA mutase"/>
    <property type="match status" value="1"/>
</dbReference>
<dbReference type="InterPro" id="IPR016176">
    <property type="entry name" value="Cbl-dep_enz_cat"/>
</dbReference>
<dbReference type="GO" id="GO:0016866">
    <property type="term" value="F:intramolecular transferase activity"/>
    <property type="evidence" value="ECO:0007669"/>
    <property type="project" value="InterPro"/>
</dbReference>
<evidence type="ECO:0000313" key="2">
    <source>
        <dbReference type="EMBL" id="SNR77258.1"/>
    </source>
</evidence>
<sequence>MSNLLTEDFEPSSAAAWKQKIQFELNGEDYKTLLTSTNEGITIKPFYHSDNFEKLEIPVPIEDFKICQYIIITAEEEANKIVIESIKQGAKSLKFIVKKSFNIDVVFANILDKKIDFQFEFSFFSPVFIAELAEKLKNETVYFNIDIIGNLAKSGNWFKSLNEDFKNLETIFKPNTSTCYLSVRADIYQNSGANVVQQVAYAIAHANEYLTKFGGNVADKIQFNFAIGSNYFFEIAKIRAFRYLFNLILQEYNTNVQPKVFAQPSLRNKTILGAHINKLRATTECMSAILGGVNTVSSHPFKLKENNLNPLILLKESGAQNIATDSYYIETITKQIAEKALEIFKDIEKSGGLLNQLKEGTIQRKIKENAQKEQHQFNTGNLVLLGANKHPNEYGTLKDLHINPFLKGKSYKTLIVPISPKRLAEKLEQKRLENEA</sequence>
<keyword evidence="3" id="KW-1185">Reference proteome</keyword>
<dbReference type="SUPFAM" id="SSF51703">
    <property type="entry name" value="Cobalamin (vitamin B12)-dependent enzymes"/>
    <property type="match status" value="1"/>
</dbReference>
<dbReference type="Pfam" id="PF01642">
    <property type="entry name" value="MM_CoA_mutase"/>
    <property type="match status" value="1"/>
</dbReference>
<proteinExistence type="predicted"/>
<feature type="domain" description="Methylmalonyl-CoA mutase alpha/beta chain catalytic" evidence="1">
    <location>
        <begin position="145"/>
        <end position="393"/>
    </location>
</feature>
<evidence type="ECO:0000259" key="1">
    <source>
        <dbReference type="Pfam" id="PF01642"/>
    </source>
</evidence>
<reference evidence="3" key="1">
    <citation type="submission" date="2017-06" db="EMBL/GenBank/DDBJ databases">
        <authorList>
            <person name="Varghese N."/>
            <person name="Submissions S."/>
        </authorList>
    </citation>
    <scope>NUCLEOTIDE SEQUENCE [LARGE SCALE GENOMIC DNA]</scope>
    <source>
        <strain evidence="3">DSM 27993</strain>
    </source>
</reference>
<dbReference type="GO" id="GO:0031419">
    <property type="term" value="F:cobalamin binding"/>
    <property type="evidence" value="ECO:0007669"/>
    <property type="project" value="InterPro"/>
</dbReference>
<dbReference type="Proteomes" id="UP000198412">
    <property type="component" value="Unassembled WGS sequence"/>
</dbReference>
<dbReference type="EMBL" id="FZNX01000005">
    <property type="protein sequence ID" value="SNR77258.1"/>
    <property type="molecule type" value="Genomic_DNA"/>
</dbReference>
<dbReference type="InterPro" id="IPR006099">
    <property type="entry name" value="MeMalonylCoA_mutase_a/b_cat"/>
</dbReference>